<keyword evidence="2" id="KW-1185">Reference proteome</keyword>
<dbReference type="EMBL" id="MVHS01000028">
    <property type="protein sequence ID" value="ORA69838.1"/>
    <property type="molecule type" value="Genomic_DNA"/>
</dbReference>
<organism evidence="1 2">
    <name type="scientific">Mycolicibacterium insubricum</name>
    <dbReference type="NCBI Taxonomy" id="444597"/>
    <lineage>
        <taxon>Bacteria</taxon>
        <taxon>Bacillati</taxon>
        <taxon>Actinomycetota</taxon>
        <taxon>Actinomycetes</taxon>
        <taxon>Mycobacteriales</taxon>
        <taxon>Mycobacteriaceae</taxon>
        <taxon>Mycolicibacterium</taxon>
    </lineage>
</organism>
<dbReference type="OrthoDB" id="4753623at2"/>
<evidence type="ECO:0000313" key="1">
    <source>
        <dbReference type="EMBL" id="ORA69838.1"/>
    </source>
</evidence>
<evidence type="ECO:0000313" key="2">
    <source>
        <dbReference type="Proteomes" id="UP000192801"/>
    </source>
</evidence>
<dbReference type="RefSeq" id="WP_083031390.1">
    <property type="nucleotide sequence ID" value="NZ_JACKRM010000259.1"/>
</dbReference>
<gene>
    <name evidence="1" type="ORF">BST26_12555</name>
</gene>
<name>A0A1X0DBY9_9MYCO</name>
<accession>A0A1X0DBY9</accession>
<dbReference type="Proteomes" id="UP000192801">
    <property type="component" value="Unassembled WGS sequence"/>
</dbReference>
<dbReference type="AlphaFoldDB" id="A0A1X0DBY9"/>
<sequence length="266" mass="28755">MARYSLEPVTREQAVAAKNAAFAKFRWPISLIAVGTLGLVIAGYNVVNDPGTEAFWVAAGICLAVVAAAMFWLKTLAKRWSYRITRRNTGLGWVIAIPAAFGAFVLIGWGSTEGLQALGVQIPRIVAIIILIVSIFAAMVVAAAYWGATLLFKGDAEGLMPMCRTHHDGSWETIDGVVVTTGLGTVEIGLILAPGVEVKPAKVKRGEVLTDLPVRVLVPDTRFDLEGMKWALNQSGRTDVPLIERTPEGHRLLGYSNRWNESTGSR</sequence>
<comment type="caution">
    <text evidence="1">The sequence shown here is derived from an EMBL/GenBank/DDBJ whole genome shotgun (WGS) entry which is preliminary data.</text>
</comment>
<proteinExistence type="predicted"/>
<protein>
    <submittedName>
        <fullName evidence="1">Uncharacterized protein</fullName>
    </submittedName>
</protein>
<reference evidence="1 2" key="1">
    <citation type="submission" date="2016-12" db="EMBL/GenBank/DDBJ databases">
        <title>The new phylogeny of genus Mycobacterium.</title>
        <authorList>
            <person name="Tortoli E."/>
            <person name="Trovato A."/>
            <person name="Cirillo D.M."/>
        </authorList>
    </citation>
    <scope>NUCLEOTIDE SEQUENCE [LARGE SCALE GENOMIC DNA]</scope>
    <source>
        <strain evidence="1 2">DSM 45130</strain>
    </source>
</reference>